<organism evidence="1 2">
    <name type="scientific">Dermacoccus nishinomiyaensis</name>
    <dbReference type="NCBI Taxonomy" id="1274"/>
    <lineage>
        <taxon>Bacteria</taxon>
        <taxon>Bacillati</taxon>
        <taxon>Actinomycetota</taxon>
        <taxon>Actinomycetes</taxon>
        <taxon>Micrococcales</taxon>
        <taxon>Dermacoccaceae</taxon>
        <taxon>Dermacoccus</taxon>
    </lineage>
</organism>
<gene>
    <name evidence="1" type="ORF">HX89_00495</name>
</gene>
<dbReference type="HOGENOM" id="CLU_1755862_0_0_11"/>
<evidence type="ECO:0000313" key="2">
    <source>
        <dbReference type="Proteomes" id="UP000027986"/>
    </source>
</evidence>
<proteinExistence type="predicted"/>
<evidence type="ECO:0000313" key="1">
    <source>
        <dbReference type="EMBL" id="AIF39731.1"/>
    </source>
</evidence>
<keyword evidence="2" id="KW-1185">Reference proteome</keyword>
<dbReference type="AlphaFoldDB" id="A0A075JBT8"/>
<sequence>MTGGTTTQLDGAITLDRLASGYGALTISWSHTGEGRDLLALVDGSTVDPRGDEFVIDLLPGLDRVLICTGTARGVELPESSIIVANGSTRVECRLPAGTSYGVWPRLSLVGVDEFVVLLDEHDPSSGDLGPVAAAYGHDAATFVRAGR</sequence>
<dbReference type="KEGG" id="dni:HX89_00495"/>
<reference evidence="1 2" key="1">
    <citation type="submission" date="2014-07" db="EMBL/GenBank/DDBJ databases">
        <title>Genome Sequencing of Dermacoccus nishinomiyaensis.</title>
        <authorList>
            <person name="Hong K.W."/>
            <person name="Chan K.G."/>
        </authorList>
    </citation>
    <scope>NUCLEOTIDE SEQUENCE [LARGE SCALE GENOMIC DNA]</scope>
    <source>
        <strain evidence="1 2">M25</strain>
    </source>
</reference>
<dbReference type="Proteomes" id="UP000027986">
    <property type="component" value="Chromosome"/>
</dbReference>
<protein>
    <submittedName>
        <fullName evidence="1">Uncharacterized protein</fullName>
    </submittedName>
</protein>
<dbReference type="EMBL" id="CP008889">
    <property type="protein sequence ID" value="AIF39731.1"/>
    <property type="molecule type" value="Genomic_DNA"/>
</dbReference>
<accession>A0A075JBT8</accession>
<name>A0A075JBT8_9MICO</name>